<dbReference type="PROSITE" id="PS50106">
    <property type="entry name" value="PDZ"/>
    <property type="match status" value="2"/>
</dbReference>
<evidence type="ECO:0000256" key="4">
    <source>
        <dbReference type="ARBA" id="ARBA00022737"/>
    </source>
</evidence>
<keyword evidence="3 9" id="KW-0732">Signal</keyword>
<dbReference type="AlphaFoldDB" id="A0A941D2A4"/>
<dbReference type="CDD" id="cd10839">
    <property type="entry name" value="cpPDZ1_DegP-like"/>
    <property type="match status" value="1"/>
</dbReference>
<feature type="binding site" evidence="8">
    <location>
        <position position="140"/>
    </location>
    <ligand>
        <name>substrate</name>
    </ligand>
</feature>
<dbReference type="EMBL" id="JAGSGD010000001">
    <property type="protein sequence ID" value="MBR7620214.1"/>
    <property type="molecule type" value="Genomic_DNA"/>
</dbReference>
<dbReference type="Proteomes" id="UP000622580">
    <property type="component" value="Unassembled WGS sequence"/>
</dbReference>
<feature type="binding site" evidence="8">
    <location>
        <begin position="215"/>
        <end position="217"/>
    </location>
    <ligand>
        <name>substrate</name>
    </ligand>
</feature>
<dbReference type="GO" id="GO:0006508">
    <property type="term" value="P:proteolysis"/>
    <property type="evidence" value="ECO:0007669"/>
    <property type="project" value="UniProtKB-KW"/>
</dbReference>
<feature type="domain" description="PDZ" evidence="10">
    <location>
        <begin position="282"/>
        <end position="326"/>
    </location>
</feature>
<evidence type="ECO:0000259" key="10">
    <source>
        <dbReference type="PROSITE" id="PS50106"/>
    </source>
</evidence>
<dbReference type="PANTHER" id="PTHR22939:SF129">
    <property type="entry name" value="SERINE PROTEASE HTRA2, MITOCHONDRIAL"/>
    <property type="match status" value="1"/>
</dbReference>
<dbReference type="InterPro" id="IPR001478">
    <property type="entry name" value="PDZ"/>
</dbReference>
<comment type="similarity">
    <text evidence="1">Belongs to the peptidase S1C family.</text>
</comment>
<feature type="signal peptide" evidence="9">
    <location>
        <begin position="1"/>
        <end position="26"/>
    </location>
</feature>
<evidence type="ECO:0000256" key="1">
    <source>
        <dbReference type="ARBA" id="ARBA00010541"/>
    </source>
</evidence>
<feature type="active site" description="Charge relay system" evidence="7">
    <location>
        <position position="110"/>
    </location>
</feature>
<sequence>MRAYRVLIPILALVAACSDPASKSHAQIPPLAQPTRAAPGDSMTMKMSFAPVVKRAAPAVVNISSKRMVRTQADPFWQMFGMGAPRDRVEGSLGSGVIVRSDGVIITNNHVVEGGQEITVALADRREFPAKVLLADPRTDLAVLKIDVGAERLPVLPIDDTGEAQVGDLVLAIGDPFGVGQTVTNGIISALNRTADPNGDAANAYIQTDAAINPGNSGGALVDMDGDLIGVNSFILSRSGTSSGVGFAIPGAMVKRIVETAAGGGHVVVRPWLGARTQPVTGEIAHSLGMTIPAGALVADIWPGGPAARAGLKPEDVILTVDGKPVADPAGVSYALGSSRPGDTLKLGVLRDGKNVTLSLKAEAPPATPARDEKVIAGRNPFDGATVVNLSPAVADELGLDPFSGKGVLVTNLGRGFAMNAGLRPGDIVRKVNGRDIEAVRDLVGVVSSGAGQWQVTIVRGGQEITANFRT</sequence>
<dbReference type="InterPro" id="IPR009003">
    <property type="entry name" value="Peptidase_S1_PA"/>
</dbReference>
<evidence type="ECO:0000256" key="8">
    <source>
        <dbReference type="PIRSR" id="PIRSR611782-2"/>
    </source>
</evidence>
<dbReference type="NCBIfam" id="TIGR02037">
    <property type="entry name" value="degP_htrA_DO"/>
    <property type="match status" value="1"/>
</dbReference>
<proteinExistence type="inferred from homology"/>
<keyword evidence="4" id="KW-0677">Repeat</keyword>
<accession>A0A941D2A4</accession>
<dbReference type="SUPFAM" id="SSF50494">
    <property type="entry name" value="Trypsin-like serine proteases"/>
    <property type="match status" value="1"/>
</dbReference>
<evidence type="ECO:0000313" key="12">
    <source>
        <dbReference type="Proteomes" id="UP000622580"/>
    </source>
</evidence>
<gene>
    <name evidence="11" type="ORF">JKL49_12525</name>
</gene>
<protein>
    <submittedName>
        <fullName evidence="11">Do family serine endopeptidase</fullName>
    </submittedName>
</protein>
<feature type="chain" id="PRO_5038711253" evidence="9">
    <location>
        <begin position="27"/>
        <end position="471"/>
    </location>
</feature>
<dbReference type="InterPro" id="IPR011782">
    <property type="entry name" value="Pept_S1C_Do"/>
</dbReference>
<evidence type="ECO:0000256" key="9">
    <source>
        <dbReference type="SAM" id="SignalP"/>
    </source>
</evidence>
<dbReference type="Pfam" id="PF13180">
    <property type="entry name" value="PDZ_2"/>
    <property type="match status" value="1"/>
</dbReference>
<feature type="active site" description="Charge relay system" evidence="7">
    <location>
        <position position="140"/>
    </location>
</feature>
<evidence type="ECO:0000256" key="6">
    <source>
        <dbReference type="ARBA" id="ARBA00022825"/>
    </source>
</evidence>
<evidence type="ECO:0000313" key="11">
    <source>
        <dbReference type="EMBL" id="MBR7620214.1"/>
    </source>
</evidence>
<evidence type="ECO:0000256" key="7">
    <source>
        <dbReference type="PIRSR" id="PIRSR611782-1"/>
    </source>
</evidence>
<dbReference type="SUPFAM" id="SSF50156">
    <property type="entry name" value="PDZ domain-like"/>
    <property type="match status" value="2"/>
</dbReference>
<comment type="caution">
    <text evidence="11">The sequence shown here is derived from an EMBL/GenBank/DDBJ whole genome shotgun (WGS) entry which is preliminary data.</text>
</comment>
<reference evidence="11" key="1">
    <citation type="submission" date="2021-04" db="EMBL/GenBank/DDBJ databases">
        <title>Draft genome assembly of strain Phenylobacterium sp. 20VBR1 using MiniION and Illumina platforms.</title>
        <authorList>
            <person name="Thomas F.A."/>
            <person name="Krishnan K.P."/>
            <person name="Sinha R.K."/>
        </authorList>
    </citation>
    <scope>NUCLEOTIDE SEQUENCE</scope>
    <source>
        <strain evidence="11">20VBR1</strain>
    </source>
</reference>
<feature type="domain" description="PDZ" evidence="10">
    <location>
        <begin position="387"/>
        <end position="440"/>
    </location>
</feature>
<dbReference type="PRINTS" id="PR00834">
    <property type="entry name" value="PROTEASES2C"/>
</dbReference>
<evidence type="ECO:0000256" key="2">
    <source>
        <dbReference type="ARBA" id="ARBA00022670"/>
    </source>
</evidence>
<keyword evidence="5" id="KW-0378">Hydrolase</keyword>
<dbReference type="SMART" id="SM00228">
    <property type="entry name" value="PDZ"/>
    <property type="match status" value="2"/>
</dbReference>
<keyword evidence="6" id="KW-0720">Serine protease</keyword>
<feature type="binding site" evidence="8">
    <location>
        <position position="110"/>
    </location>
    <ligand>
        <name>substrate</name>
    </ligand>
</feature>
<evidence type="ECO:0000256" key="5">
    <source>
        <dbReference type="ARBA" id="ARBA00022801"/>
    </source>
</evidence>
<dbReference type="PANTHER" id="PTHR22939">
    <property type="entry name" value="SERINE PROTEASE FAMILY S1C HTRA-RELATED"/>
    <property type="match status" value="1"/>
</dbReference>
<keyword evidence="2" id="KW-0645">Protease</keyword>
<name>A0A941D2A4_9CAUL</name>
<dbReference type="GO" id="GO:0004252">
    <property type="term" value="F:serine-type endopeptidase activity"/>
    <property type="evidence" value="ECO:0007669"/>
    <property type="project" value="InterPro"/>
</dbReference>
<keyword evidence="12" id="KW-1185">Reference proteome</keyword>
<dbReference type="InterPro" id="IPR001940">
    <property type="entry name" value="Peptidase_S1C"/>
</dbReference>
<feature type="active site" description="Charge relay system" evidence="7">
    <location>
        <position position="217"/>
    </location>
</feature>
<evidence type="ECO:0000256" key="3">
    <source>
        <dbReference type="ARBA" id="ARBA00022729"/>
    </source>
</evidence>
<dbReference type="InterPro" id="IPR036034">
    <property type="entry name" value="PDZ_sf"/>
</dbReference>
<dbReference type="Pfam" id="PF13365">
    <property type="entry name" value="Trypsin_2"/>
    <property type="match status" value="1"/>
</dbReference>
<organism evidence="11 12">
    <name type="scientific">Phenylobacterium glaciei</name>
    <dbReference type="NCBI Taxonomy" id="2803784"/>
    <lineage>
        <taxon>Bacteria</taxon>
        <taxon>Pseudomonadati</taxon>
        <taxon>Pseudomonadota</taxon>
        <taxon>Alphaproteobacteria</taxon>
        <taxon>Caulobacterales</taxon>
        <taxon>Caulobacteraceae</taxon>
        <taxon>Phenylobacterium</taxon>
    </lineage>
</organism>
<dbReference type="PROSITE" id="PS51257">
    <property type="entry name" value="PROKAR_LIPOPROTEIN"/>
    <property type="match status" value="1"/>
</dbReference>
<dbReference type="RefSeq" id="WP_215340935.1">
    <property type="nucleotide sequence ID" value="NZ_JAGSGD010000001.1"/>
</dbReference>
<dbReference type="Gene3D" id="2.30.42.10">
    <property type="match status" value="2"/>
</dbReference>
<dbReference type="Gene3D" id="2.40.10.120">
    <property type="match status" value="1"/>
</dbReference>